<reference evidence="2 3" key="1">
    <citation type="submission" date="2016-09" db="EMBL/GenBank/DDBJ databases">
        <title>Alteromonas lipolytica, a new species isolated from sea water.</title>
        <authorList>
            <person name="Wu Y.-H."/>
            <person name="Cheng H."/>
            <person name="Xu X.-W."/>
        </authorList>
    </citation>
    <scope>NUCLEOTIDE SEQUENCE [LARGE SCALE GENOMIC DNA]</scope>
    <source>
        <strain evidence="2 3">JW12</strain>
    </source>
</reference>
<protein>
    <recommendedName>
        <fullName evidence="1">AB hydrolase-1 domain-containing protein</fullName>
    </recommendedName>
</protein>
<dbReference type="PANTHER" id="PTHR43798:SF33">
    <property type="entry name" value="HYDROLASE, PUTATIVE (AFU_ORTHOLOGUE AFUA_2G14860)-RELATED"/>
    <property type="match status" value="1"/>
</dbReference>
<gene>
    <name evidence="2" type="ORF">BFC17_03785</name>
</gene>
<feature type="domain" description="AB hydrolase-1" evidence="1">
    <location>
        <begin position="30"/>
        <end position="140"/>
    </location>
</feature>
<dbReference type="InterPro" id="IPR029058">
    <property type="entry name" value="AB_hydrolase_fold"/>
</dbReference>
<dbReference type="InterPro" id="IPR000073">
    <property type="entry name" value="AB_hydrolase_1"/>
</dbReference>
<dbReference type="RefSeq" id="WP_070177769.1">
    <property type="nucleotide sequence ID" value="NZ_BMJR01000002.1"/>
</dbReference>
<sequence length="270" mass="30160">MVIKRTFIDGDYGQIHLRIAGPDSHKIQQPPLLCLHMSPKSGRIFARFMQQMAVDRLVVAPDYPGYGESDCPPASPAVSIEDYARGMWQVVSALKLSRVDILGYHTGSLVAAEMVHQSPDSVNRIIMIGAPVFSAEVLAQVKSYFQPVPLDTAGTRFITMWQRVLEHGGKGNTLELAAESFAENLRAGENYEWGHHAAFAYAPVFPQRVSEITQRIDVINPDDDLKLPTRAIEGWLQQGEIHERPAWGHGFLDYDTDNAVKDIRELLLLQ</sequence>
<dbReference type="GO" id="GO:0016020">
    <property type="term" value="C:membrane"/>
    <property type="evidence" value="ECO:0007669"/>
    <property type="project" value="TreeGrafter"/>
</dbReference>
<dbReference type="Gene3D" id="3.40.50.1820">
    <property type="entry name" value="alpha/beta hydrolase"/>
    <property type="match status" value="1"/>
</dbReference>
<dbReference type="STRING" id="1856405.BFC17_03785"/>
<dbReference type="AlphaFoldDB" id="A0A1E8FD27"/>
<dbReference type="OrthoDB" id="2086224at2"/>
<comment type="caution">
    <text evidence="2">The sequence shown here is derived from an EMBL/GenBank/DDBJ whole genome shotgun (WGS) entry which is preliminary data.</text>
</comment>
<name>A0A1E8FD27_9ALTE</name>
<dbReference type="InterPro" id="IPR050266">
    <property type="entry name" value="AB_hydrolase_sf"/>
</dbReference>
<dbReference type="Proteomes" id="UP000176037">
    <property type="component" value="Unassembled WGS sequence"/>
</dbReference>
<organism evidence="2 3">
    <name type="scientific">Alteromonas lipolytica</name>
    <dbReference type="NCBI Taxonomy" id="1856405"/>
    <lineage>
        <taxon>Bacteria</taxon>
        <taxon>Pseudomonadati</taxon>
        <taxon>Pseudomonadota</taxon>
        <taxon>Gammaproteobacteria</taxon>
        <taxon>Alteromonadales</taxon>
        <taxon>Alteromonadaceae</taxon>
        <taxon>Alteromonas/Salinimonas group</taxon>
        <taxon>Alteromonas</taxon>
    </lineage>
</organism>
<dbReference type="EMBL" id="MJIC01000015">
    <property type="protein sequence ID" value="OFI33393.1"/>
    <property type="molecule type" value="Genomic_DNA"/>
</dbReference>
<dbReference type="SUPFAM" id="SSF53474">
    <property type="entry name" value="alpha/beta-Hydrolases"/>
    <property type="match status" value="1"/>
</dbReference>
<proteinExistence type="predicted"/>
<dbReference type="PANTHER" id="PTHR43798">
    <property type="entry name" value="MONOACYLGLYCEROL LIPASE"/>
    <property type="match status" value="1"/>
</dbReference>
<accession>A0A1E8FD27</accession>
<evidence type="ECO:0000259" key="1">
    <source>
        <dbReference type="Pfam" id="PF00561"/>
    </source>
</evidence>
<keyword evidence="3" id="KW-1185">Reference proteome</keyword>
<dbReference type="GO" id="GO:0046464">
    <property type="term" value="P:acylglycerol catabolic process"/>
    <property type="evidence" value="ECO:0007669"/>
    <property type="project" value="TreeGrafter"/>
</dbReference>
<dbReference type="Pfam" id="PF00561">
    <property type="entry name" value="Abhydrolase_1"/>
    <property type="match status" value="1"/>
</dbReference>
<dbReference type="GO" id="GO:0047372">
    <property type="term" value="F:monoacylglycerol lipase activity"/>
    <property type="evidence" value="ECO:0007669"/>
    <property type="project" value="TreeGrafter"/>
</dbReference>
<evidence type="ECO:0000313" key="3">
    <source>
        <dbReference type="Proteomes" id="UP000176037"/>
    </source>
</evidence>
<evidence type="ECO:0000313" key="2">
    <source>
        <dbReference type="EMBL" id="OFI33393.1"/>
    </source>
</evidence>